<name>A0ABR8TUJ2_9CELL</name>
<dbReference type="Proteomes" id="UP000655570">
    <property type="component" value="Unassembled WGS sequence"/>
</dbReference>
<evidence type="ECO:0000313" key="1">
    <source>
        <dbReference type="EMBL" id="MBD7979437.1"/>
    </source>
</evidence>
<comment type="caution">
    <text evidence="1">The sequence shown here is derived from an EMBL/GenBank/DDBJ whole genome shotgun (WGS) entry which is preliminary data.</text>
</comment>
<dbReference type="Gene3D" id="3.40.50.2000">
    <property type="entry name" value="Glycogen Phosphorylase B"/>
    <property type="match status" value="1"/>
</dbReference>
<organism evidence="1 2">
    <name type="scientific">Oerskovia merdavium</name>
    <dbReference type="NCBI Taxonomy" id="2762227"/>
    <lineage>
        <taxon>Bacteria</taxon>
        <taxon>Bacillati</taxon>
        <taxon>Actinomycetota</taxon>
        <taxon>Actinomycetes</taxon>
        <taxon>Micrococcales</taxon>
        <taxon>Cellulomonadaceae</taxon>
        <taxon>Oerskovia</taxon>
    </lineage>
</organism>
<dbReference type="PANTHER" id="PTHR12526">
    <property type="entry name" value="GLYCOSYLTRANSFERASE"/>
    <property type="match status" value="1"/>
</dbReference>
<dbReference type="EMBL" id="JACSQF010000001">
    <property type="protein sequence ID" value="MBD7979437.1"/>
    <property type="molecule type" value="Genomic_DNA"/>
</dbReference>
<dbReference type="PANTHER" id="PTHR12526:SF630">
    <property type="entry name" value="GLYCOSYLTRANSFERASE"/>
    <property type="match status" value="1"/>
</dbReference>
<keyword evidence="2" id="KW-1185">Reference proteome</keyword>
<evidence type="ECO:0000313" key="2">
    <source>
        <dbReference type="Proteomes" id="UP000655570"/>
    </source>
</evidence>
<reference evidence="1 2" key="1">
    <citation type="submission" date="2020-08" db="EMBL/GenBank/DDBJ databases">
        <title>A Genomic Blueprint of the Chicken Gut Microbiome.</title>
        <authorList>
            <person name="Gilroy R."/>
            <person name="Ravi A."/>
            <person name="Getino M."/>
            <person name="Pursley I."/>
            <person name="Horton D.L."/>
            <person name="Alikhan N.-F."/>
            <person name="Baker D."/>
            <person name="Gharbi K."/>
            <person name="Hall N."/>
            <person name="Watson M."/>
            <person name="Adriaenssens E.M."/>
            <person name="Foster-Nyarko E."/>
            <person name="Jarju S."/>
            <person name="Secka A."/>
            <person name="Antonio M."/>
            <person name="Oren A."/>
            <person name="Chaudhuri R."/>
            <person name="La Ragione R.M."/>
            <person name="Hildebrand F."/>
            <person name="Pallen M.J."/>
        </authorList>
    </citation>
    <scope>NUCLEOTIDE SEQUENCE [LARGE SCALE GENOMIC DNA]</scope>
    <source>
        <strain evidence="1 2">Sa2CUA9</strain>
    </source>
</reference>
<gene>
    <name evidence="1" type="ORF">H9641_01705</name>
</gene>
<protein>
    <submittedName>
        <fullName evidence="1">Glycosyltransferase</fullName>
    </submittedName>
</protein>
<proteinExistence type="predicted"/>
<accession>A0ABR8TUJ2</accession>
<sequence>MSLRPHRPRDPDGNEIVVVSLEAWDDHWRRNQYLVAGLLRADPTLRVLFVEPATDPLHELRRGFLPRPGKGLRRATDLEGVDPDRLWLYQPTKILPRRIDPVVDGRLAALTRRAARRAGLTHPVLWINDPAAANLLDLTSWPALYDVTDDWLAANRTSEELRRLAADERTLLVGCGEVVVCSEHLARSKGADRAVTLITNAVDLDRYRRPVPRPPDLPAGPVALYLGTVHHDRFDVPTLLRTARELDGTGTVVLVGPLVDLSTEEVRALRAAGVRLLGSRPWSAVPGYLQHATVLLVPHLVNDFTDSLDPIKLYEYRAVGRPVVATPVAGFRDTTDPQVTVAAAADFASAVREILSAPGTGAEDRLADVAEDVPTWEGQTRRMAEVIDRLRSPVPTRR</sequence>
<dbReference type="Pfam" id="PF13692">
    <property type="entry name" value="Glyco_trans_1_4"/>
    <property type="match status" value="1"/>
</dbReference>
<dbReference type="SUPFAM" id="SSF53756">
    <property type="entry name" value="UDP-Glycosyltransferase/glycogen phosphorylase"/>
    <property type="match status" value="1"/>
</dbReference>